<comment type="caution">
    <text evidence="3">The sequence shown here is derived from an EMBL/GenBank/DDBJ whole genome shotgun (WGS) entry which is preliminary data.</text>
</comment>
<organism evidence="3 4">
    <name type="scientific">Pseudomonas putida</name>
    <name type="common">Arthrobacter siderocapsulatus</name>
    <dbReference type="NCBI Taxonomy" id="303"/>
    <lineage>
        <taxon>Bacteria</taxon>
        <taxon>Pseudomonadati</taxon>
        <taxon>Pseudomonadota</taxon>
        <taxon>Gammaproteobacteria</taxon>
        <taxon>Pseudomonadales</taxon>
        <taxon>Pseudomonadaceae</taxon>
        <taxon>Pseudomonas</taxon>
    </lineage>
</organism>
<keyword evidence="2" id="KW-0472">Membrane</keyword>
<gene>
    <name evidence="3" type="ORF">JEU22_18085</name>
</gene>
<sequence length="161" mass="17881">MKPDASHLPGLEMASAMLREQPGMHAYAQKLEESLGQARAAFERDTRSEAPADYAQPSDVVKPSEPDGAPRDYAPTTYHPYRPMLSRGQGQLFAALIGYGGAYFTIRKMLGDAYDPSGLDLFVDIFCIAFWGFAALYVTYDAVREKLRRRKAAPADKEVKK</sequence>
<dbReference type="Proteomes" id="UP000637061">
    <property type="component" value="Unassembled WGS sequence"/>
</dbReference>
<evidence type="ECO:0000256" key="1">
    <source>
        <dbReference type="SAM" id="MobiDB-lite"/>
    </source>
</evidence>
<dbReference type="AlphaFoldDB" id="A0A8I1JMT9"/>
<proteinExistence type="predicted"/>
<feature type="compositionally biased region" description="Basic and acidic residues" evidence="1">
    <location>
        <begin position="41"/>
        <end position="50"/>
    </location>
</feature>
<dbReference type="EMBL" id="JAEHTE010000023">
    <property type="protein sequence ID" value="MBI6885820.1"/>
    <property type="molecule type" value="Genomic_DNA"/>
</dbReference>
<evidence type="ECO:0000256" key="2">
    <source>
        <dbReference type="SAM" id="Phobius"/>
    </source>
</evidence>
<evidence type="ECO:0000313" key="3">
    <source>
        <dbReference type="EMBL" id="MBI6885820.1"/>
    </source>
</evidence>
<keyword evidence="2" id="KW-1133">Transmembrane helix</keyword>
<feature type="region of interest" description="Disordered" evidence="1">
    <location>
        <begin position="39"/>
        <end position="76"/>
    </location>
</feature>
<feature type="transmembrane region" description="Helical" evidence="2">
    <location>
        <begin position="92"/>
        <end position="110"/>
    </location>
</feature>
<reference evidence="3" key="1">
    <citation type="submission" date="2020-12" db="EMBL/GenBank/DDBJ databases">
        <title>Enhanced detection system for hospital associated transmission using whole genome sequencing surveillance.</title>
        <authorList>
            <person name="Harrison L.H."/>
            <person name="Van Tyne D."/>
            <person name="Marsh J.W."/>
            <person name="Griffith M.P."/>
            <person name="Snyder D.J."/>
            <person name="Cooper V.S."/>
            <person name="Mustapha M."/>
        </authorList>
    </citation>
    <scope>NUCLEOTIDE SEQUENCE</scope>
    <source>
        <strain evidence="3">PSB00042</strain>
    </source>
</reference>
<keyword evidence="2" id="KW-0812">Transmembrane</keyword>
<dbReference type="RefSeq" id="WP_198747747.1">
    <property type="nucleotide sequence ID" value="NZ_JAEHTE010000023.1"/>
</dbReference>
<name>A0A8I1JMT9_PSEPU</name>
<evidence type="ECO:0000313" key="4">
    <source>
        <dbReference type="Proteomes" id="UP000637061"/>
    </source>
</evidence>
<accession>A0A8I1JMT9</accession>
<feature type="transmembrane region" description="Helical" evidence="2">
    <location>
        <begin position="122"/>
        <end position="140"/>
    </location>
</feature>
<protein>
    <submittedName>
        <fullName evidence="3">Uncharacterized protein</fullName>
    </submittedName>
</protein>